<gene>
    <name evidence="1" type="ORF">RRF57_000797</name>
</gene>
<reference evidence="1 2" key="1">
    <citation type="submission" date="2023-10" db="EMBL/GenBank/DDBJ databases">
        <title>Draft genome sequence of Xylaria bambusicola isolate GMP-LS, the root and basal stem rot pathogen of sugarcane in Indonesia.</title>
        <authorList>
            <person name="Selvaraj P."/>
            <person name="Muralishankar V."/>
            <person name="Muruganantham S."/>
            <person name="Sp S."/>
            <person name="Haryani S."/>
            <person name="Lau K.J.X."/>
            <person name="Naqvi N.I."/>
        </authorList>
    </citation>
    <scope>NUCLEOTIDE SEQUENCE [LARGE SCALE GENOMIC DNA]</scope>
    <source>
        <strain evidence="1">GMP-LS</strain>
    </source>
</reference>
<evidence type="ECO:0000313" key="2">
    <source>
        <dbReference type="Proteomes" id="UP001305414"/>
    </source>
</evidence>
<sequence length="322" mass="37121">MRTMSYITNFRPHDARESFLRILQNIRTWIEHWIETKLLSDGEVAARWLESLRYFPQVLTRFRNFMLANPDIYSAVGYPDSDGAILVACVVRFVCQNIFGALPCSLSPEATNLLNVIEDSMSNCNHPRIDRSARRIWRAQAHHALFTHPHHDGARQERINLYTTELAEIFAFVCKPAKREIFLNSIAQMIIEPSFALYEDMSRSHQTYHVEWKAFSTHDLSTQGLEELVKDTDCINAANNNSAFTIGDLRVNSSTHRYRKQLFFLCAIYPALRVEQLMGDESDQTTLVQERILVAWDPSRIQGDPSILKLNSWLVQVCSRLG</sequence>
<comment type="caution">
    <text evidence="1">The sequence shown here is derived from an EMBL/GenBank/DDBJ whole genome shotgun (WGS) entry which is preliminary data.</text>
</comment>
<dbReference type="EMBL" id="JAWHQM010000002">
    <property type="protein sequence ID" value="KAK5625081.1"/>
    <property type="molecule type" value="Genomic_DNA"/>
</dbReference>
<protein>
    <submittedName>
        <fullName evidence="1">Uncharacterized protein</fullName>
    </submittedName>
</protein>
<evidence type="ECO:0000313" key="1">
    <source>
        <dbReference type="EMBL" id="KAK5625081.1"/>
    </source>
</evidence>
<name>A0AAN7UGC5_9PEZI</name>
<dbReference type="AlphaFoldDB" id="A0AAN7UGC5"/>
<proteinExistence type="predicted"/>
<organism evidence="1 2">
    <name type="scientific">Xylaria bambusicola</name>
    <dbReference type="NCBI Taxonomy" id="326684"/>
    <lineage>
        <taxon>Eukaryota</taxon>
        <taxon>Fungi</taxon>
        <taxon>Dikarya</taxon>
        <taxon>Ascomycota</taxon>
        <taxon>Pezizomycotina</taxon>
        <taxon>Sordariomycetes</taxon>
        <taxon>Xylariomycetidae</taxon>
        <taxon>Xylariales</taxon>
        <taxon>Xylariaceae</taxon>
        <taxon>Xylaria</taxon>
    </lineage>
</organism>
<dbReference type="Proteomes" id="UP001305414">
    <property type="component" value="Unassembled WGS sequence"/>
</dbReference>
<keyword evidence="2" id="KW-1185">Reference proteome</keyword>
<accession>A0AAN7UGC5</accession>